<name>A0A0G0JCH4_9BACT</name>
<gene>
    <name evidence="1" type="ORF">US52_C0057G0005</name>
</gene>
<dbReference type="Proteomes" id="UP000034852">
    <property type="component" value="Unassembled WGS sequence"/>
</dbReference>
<evidence type="ECO:0000313" key="1">
    <source>
        <dbReference type="EMBL" id="KKQ34484.1"/>
    </source>
</evidence>
<dbReference type="AlphaFoldDB" id="A0A0G0JCH4"/>
<dbReference type="EMBL" id="LBTH01000057">
    <property type="protein sequence ID" value="KKQ34484.1"/>
    <property type="molecule type" value="Genomic_DNA"/>
</dbReference>
<organism evidence="1 2">
    <name type="scientific">candidate division WS6 bacterium GW2011_GWA2_37_6</name>
    <dbReference type="NCBI Taxonomy" id="1619087"/>
    <lineage>
        <taxon>Bacteria</taxon>
        <taxon>Candidatus Dojkabacteria</taxon>
    </lineage>
</organism>
<sequence>MLIENPGLPLAEIWEQGLQASAEYVPMDLFERLKATDDTEKKQTLLSLFGIQIRNLKDLKRRKGVTDITGDPLWMGSRRNRLATYIQWQVDCDTWSDEEIQSYEPDALAEITVSSDIADLLNQTGIGELFFEPDATNTAHIATPSYTEVPCLVPVSLQINKNLPKDTVRLNREFSESIQGEGFIFLELNRPLRKGDRIKVLA</sequence>
<evidence type="ECO:0000313" key="2">
    <source>
        <dbReference type="Proteomes" id="UP000034852"/>
    </source>
</evidence>
<proteinExistence type="predicted"/>
<reference evidence="1 2" key="1">
    <citation type="journal article" date="2015" name="Nature">
        <title>rRNA introns, odd ribosomes, and small enigmatic genomes across a large radiation of phyla.</title>
        <authorList>
            <person name="Brown C.T."/>
            <person name="Hug L.A."/>
            <person name="Thomas B.C."/>
            <person name="Sharon I."/>
            <person name="Castelle C.J."/>
            <person name="Singh A."/>
            <person name="Wilkins M.J."/>
            <person name="Williams K.H."/>
            <person name="Banfield J.F."/>
        </authorList>
    </citation>
    <scope>NUCLEOTIDE SEQUENCE [LARGE SCALE GENOMIC DNA]</scope>
</reference>
<protein>
    <submittedName>
        <fullName evidence="1">Uncharacterized protein</fullName>
    </submittedName>
</protein>
<comment type="caution">
    <text evidence="1">The sequence shown here is derived from an EMBL/GenBank/DDBJ whole genome shotgun (WGS) entry which is preliminary data.</text>
</comment>
<accession>A0A0G0JCH4</accession>